<reference evidence="2 3" key="1">
    <citation type="submission" date="2017-05" db="EMBL/GenBank/DDBJ databases">
        <title>whole genome sequence of Prevotella melaninogenica GAI 07411.</title>
        <authorList>
            <person name="Kondo Y."/>
            <person name="Hoshino T."/>
        </authorList>
    </citation>
    <scope>NUCLEOTIDE SEQUENCE [LARGE SCALE GENOMIC DNA]</scope>
    <source>
        <strain evidence="2 3">GAI 07411</strain>
        <plasmid evidence="3">ppme0001 dna</plasmid>
    </source>
</reference>
<name>A0A286T2P4_9BACT</name>
<keyword evidence="2" id="KW-0614">Plasmid</keyword>
<proteinExistence type="predicted"/>
<evidence type="ECO:0008006" key="4">
    <source>
        <dbReference type="Google" id="ProtNLM"/>
    </source>
</evidence>
<dbReference type="Proteomes" id="UP000267517">
    <property type="component" value="Plasmid pPME0001"/>
</dbReference>
<dbReference type="InterPro" id="IPR049793">
    <property type="entry name" value="MbpA-like"/>
</dbReference>
<dbReference type="AlphaFoldDB" id="A0A286T2P4"/>
<accession>A0A286T2P4</accession>
<feature type="region of interest" description="Disordered" evidence="1">
    <location>
        <begin position="1"/>
        <end position="22"/>
    </location>
</feature>
<dbReference type="InterPro" id="IPR053842">
    <property type="entry name" value="NikA-like"/>
</dbReference>
<dbReference type="RefSeq" id="WP_120175570.1">
    <property type="nucleotide sequence ID" value="NZ_AP018051.1"/>
</dbReference>
<evidence type="ECO:0000313" key="2">
    <source>
        <dbReference type="EMBL" id="BBA30515.1"/>
    </source>
</evidence>
<protein>
    <recommendedName>
        <fullName evidence="4">Mobilization protein</fullName>
    </recommendedName>
</protein>
<dbReference type="OrthoDB" id="1852871at2"/>
<gene>
    <name evidence="2" type="ORF">PMEL_p00008</name>
</gene>
<dbReference type="EMBL" id="AP018051">
    <property type="protein sequence ID" value="BBA30515.1"/>
    <property type="molecule type" value="Genomic_DNA"/>
</dbReference>
<geneLocation type="plasmid" evidence="3">
    <name>ppme0001 dna</name>
</geneLocation>
<evidence type="ECO:0000256" key="1">
    <source>
        <dbReference type="SAM" id="MobiDB-lite"/>
    </source>
</evidence>
<dbReference type="Pfam" id="PF21983">
    <property type="entry name" value="NikA-like"/>
    <property type="match status" value="1"/>
</dbReference>
<sequence>MNKEKDNKKTFRRTRQETSSPVRQTTLTFRVNDAERRIIEDRAKSCGKNVSEYLRQVVLSRTPRAAFTDDEREQLKVVSAMRYNLQQLNNYFHSQEWIMVKLQNERIISVLKKLLRV</sequence>
<organism evidence="2 3">
    <name type="scientific">Prevotella melaninogenica</name>
    <dbReference type="NCBI Taxonomy" id="28132"/>
    <lineage>
        <taxon>Bacteria</taxon>
        <taxon>Pseudomonadati</taxon>
        <taxon>Bacteroidota</taxon>
        <taxon>Bacteroidia</taxon>
        <taxon>Bacteroidales</taxon>
        <taxon>Prevotellaceae</taxon>
        <taxon>Prevotella</taxon>
    </lineage>
</organism>
<evidence type="ECO:0000313" key="3">
    <source>
        <dbReference type="Proteomes" id="UP000267517"/>
    </source>
</evidence>
<dbReference type="NCBIfam" id="NF041418">
    <property type="entry name" value="MbpA"/>
    <property type="match status" value="1"/>
</dbReference>